<dbReference type="Pfam" id="PF13181">
    <property type="entry name" value="TPR_8"/>
    <property type="match status" value="1"/>
</dbReference>
<keyword evidence="1" id="KW-0677">Repeat</keyword>
<evidence type="ECO:0000256" key="2">
    <source>
        <dbReference type="ARBA" id="ARBA00022803"/>
    </source>
</evidence>
<dbReference type="SMART" id="SM00028">
    <property type="entry name" value="TPR"/>
    <property type="match status" value="8"/>
</dbReference>
<feature type="repeat" description="TPR" evidence="3">
    <location>
        <begin position="185"/>
        <end position="218"/>
    </location>
</feature>
<dbReference type="Gene3D" id="1.25.40.10">
    <property type="entry name" value="Tetratricopeptide repeat domain"/>
    <property type="match status" value="2"/>
</dbReference>
<dbReference type="AlphaFoldDB" id="A0A2N3KMU6"/>
<protein>
    <submittedName>
        <fullName evidence="4">Uncharacterized protein</fullName>
    </submittedName>
</protein>
<dbReference type="Pfam" id="PF14559">
    <property type="entry name" value="TPR_19"/>
    <property type="match status" value="2"/>
</dbReference>
<dbReference type="InterPro" id="IPR027417">
    <property type="entry name" value="P-loop_NTPase"/>
</dbReference>
<dbReference type="EMBL" id="NWTK01000013">
    <property type="protein sequence ID" value="PKR51881.1"/>
    <property type="molecule type" value="Genomic_DNA"/>
</dbReference>
<comment type="caution">
    <text evidence="4">The sequence shown here is derived from an EMBL/GenBank/DDBJ whole genome shotgun (WGS) entry which is preliminary data.</text>
</comment>
<dbReference type="PANTHER" id="PTHR44858">
    <property type="entry name" value="TETRATRICOPEPTIDE REPEAT PROTEIN 6"/>
    <property type="match status" value="1"/>
</dbReference>
<feature type="repeat" description="TPR" evidence="3">
    <location>
        <begin position="151"/>
        <end position="184"/>
    </location>
</feature>
<dbReference type="PROSITE" id="PS50005">
    <property type="entry name" value="TPR"/>
    <property type="match status" value="4"/>
</dbReference>
<evidence type="ECO:0000313" key="5">
    <source>
        <dbReference type="Proteomes" id="UP000233597"/>
    </source>
</evidence>
<dbReference type="Gene3D" id="3.40.50.300">
    <property type="entry name" value="P-loop containing nucleotide triphosphate hydrolases"/>
    <property type="match status" value="1"/>
</dbReference>
<evidence type="ECO:0000313" key="4">
    <source>
        <dbReference type="EMBL" id="PKR51881.1"/>
    </source>
</evidence>
<evidence type="ECO:0000256" key="3">
    <source>
        <dbReference type="PROSITE-ProRule" id="PRU00339"/>
    </source>
</evidence>
<keyword evidence="2 3" id="KW-0802">TPR repeat</keyword>
<dbReference type="PROSITE" id="PS50293">
    <property type="entry name" value="TPR_REGION"/>
    <property type="match status" value="1"/>
</dbReference>
<accession>A0A2N3KMU6</accession>
<dbReference type="Proteomes" id="UP000233597">
    <property type="component" value="Unassembled WGS sequence"/>
</dbReference>
<dbReference type="InterPro" id="IPR011990">
    <property type="entry name" value="TPR-like_helical_dom_sf"/>
</dbReference>
<name>A0A2N3KMU6_9PROT</name>
<dbReference type="RefSeq" id="WP_101269342.1">
    <property type="nucleotide sequence ID" value="NZ_NWTK01000013.1"/>
</dbReference>
<organism evidence="4 5">
    <name type="scientific">Thalassospira marina</name>
    <dbReference type="NCBI Taxonomy" id="2048283"/>
    <lineage>
        <taxon>Bacteria</taxon>
        <taxon>Pseudomonadati</taxon>
        <taxon>Pseudomonadota</taxon>
        <taxon>Alphaproteobacteria</taxon>
        <taxon>Rhodospirillales</taxon>
        <taxon>Thalassospiraceae</taxon>
        <taxon>Thalassospira</taxon>
    </lineage>
</organism>
<sequence>MAKKDTSGSDEQLTIPQAIERAYAHWNAGQAQQAEILARRVLDVSPAQIECFHLLALIAHAYQKPDLAIEYMRKACQPEYAPGVYFANYAEICRQQGLLAEAETAARTAVKRQPGYVGGWNNLGIILQEEAQLDEAISCLEKVVKLEPENPEARNNLANTLLLAGRYGDAQSQYETALQLHPNYAEAHSNLGHLQTKQGLYAEASEHLRQAIEINPQLIDAYTNFVELELAQNNNAAAMRRLESLLHFAPEHPSALIAYARLLRRRGDLEAALKSVRRAIEIAPHIAAAHNVLGEILHDQDQIDAALASYSKAATLPGREQEQAQLNVALLRMHRGEKQTAIAVLRDILARNPRCLPAWNGLADIKPFAKDDADYKALLTVKTEYENGDFSLSVDNELILHFLLGKVYLDAGDSDAAFAHLAHGNAMKRKTFEFDAEKTRGWLRSIKQTLSRDWLAKQAGAGNASRTPVFVVGMPRSGTTLTEQILGAHPDIYAAGELRKLQQVVDNIGPYPTLAQNITPETLQTMADDYLSVISSDGALHSRHVDKMPANFLYAGLIHAMLPNAKIIHCRRDPVDTCLSCYSKLFNAEQLFTYDLKELGIFHLGYQELMAHWRDVLPAENFIEIDYEDTVNDLESQARRLIDFVGLPWNDACLDFHKAQRSVRTASVNQVREPVYKTAMGRSKAHAKHLTPLTDILATGK</sequence>
<proteinExistence type="predicted"/>
<dbReference type="InterPro" id="IPR019734">
    <property type="entry name" value="TPR_rpt"/>
</dbReference>
<dbReference type="PANTHER" id="PTHR44858:SF1">
    <property type="entry name" value="UDP-N-ACETYLGLUCOSAMINE--PEPTIDE N-ACETYLGLUCOSAMINYLTRANSFERASE SPINDLY-RELATED"/>
    <property type="match status" value="1"/>
</dbReference>
<dbReference type="OrthoDB" id="9800698at2"/>
<gene>
    <name evidence="4" type="ORF">COO20_18665</name>
</gene>
<reference evidence="4 5" key="1">
    <citation type="submission" date="2017-09" db="EMBL/GenBank/DDBJ databases">
        <title>Biodiversity and function of Thalassospira species in the particle-attached aromatic-hydrocarbon-degrading consortia from the surface seawater of the South China Sea.</title>
        <authorList>
            <person name="Dong C."/>
            <person name="Liu R."/>
            <person name="Shao Z."/>
        </authorList>
    </citation>
    <scope>NUCLEOTIDE SEQUENCE [LARGE SCALE GENOMIC DNA]</scope>
    <source>
        <strain evidence="4 5">CSC1P2</strain>
    </source>
</reference>
<evidence type="ECO:0000256" key="1">
    <source>
        <dbReference type="ARBA" id="ARBA00022737"/>
    </source>
</evidence>
<dbReference type="SUPFAM" id="SSF52540">
    <property type="entry name" value="P-loop containing nucleoside triphosphate hydrolases"/>
    <property type="match status" value="1"/>
</dbReference>
<feature type="repeat" description="TPR" evidence="3">
    <location>
        <begin position="117"/>
        <end position="150"/>
    </location>
</feature>
<feature type="repeat" description="TPR" evidence="3">
    <location>
        <begin position="253"/>
        <end position="286"/>
    </location>
</feature>
<dbReference type="InterPro" id="IPR050498">
    <property type="entry name" value="Ycf3"/>
</dbReference>
<dbReference type="Pfam" id="PF13469">
    <property type="entry name" value="Sulfotransfer_3"/>
    <property type="match status" value="1"/>
</dbReference>
<dbReference type="SUPFAM" id="SSF48452">
    <property type="entry name" value="TPR-like"/>
    <property type="match status" value="2"/>
</dbReference>